<dbReference type="SUPFAM" id="SSF54695">
    <property type="entry name" value="POZ domain"/>
    <property type="match status" value="1"/>
</dbReference>
<accession>A0A7R9MI22</accession>
<evidence type="ECO:0000259" key="1">
    <source>
        <dbReference type="PROSITE" id="PS51490"/>
    </source>
</evidence>
<dbReference type="InterPro" id="IPR036572">
    <property type="entry name" value="Doublecortin_dom_sf"/>
</dbReference>
<dbReference type="InterPro" id="IPR011333">
    <property type="entry name" value="SKP1/BTB/POZ_sf"/>
</dbReference>
<keyword evidence="3" id="KW-1185">Reference proteome</keyword>
<sequence length="123" mass="13623">MKRVVIFINGSQVDGKVFLVTHSMDELLTSSSAKFGIQCKRLFTKDGGEIDDIKLVKDDDVLYVSDGQAFIKAAEDTNKDQNKSLVNIHSANEWILLNIGGKIFSTTRSTLVAKEPNSMLARM</sequence>
<dbReference type="EMBL" id="CAJPVJ010020866">
    <property type="protein sequence ID" value="CAG2177775.1"/>
    <property type="molecule type" value="Genomic_DNA"/>
</dbReference>
<organism evidence="2">
    <name type="scientific">Oppiella nova</name>
    <dbReference type="NCBI Taxonomy" id="334625"/>
    <lineage>
        <taxon>Eukaryota</taxon>
        <taxon>Metazoa</taxon>
        <taxon>Ecdysozoa</taxon>
        <taxon>Arthropoda</taxon>
        <taxon>Chelicerata</taxon>
        <taxon>Arachnida</taxon>
        <taxon>Acari</taxon>
        <taxon>Acariformes</taxon>
        <taxon>Sarcoptiformes</taxon>
        <taxon>Oribatida</taxon>
        <taxon>Brachypylina</taxon>
        <taxon>Oppioidea</taxon>
        <taxon>Oppiidae</taxon>
        <taxon>Oppiella</taxon>
    </lineage>
</organism>
<dbReference type="Gene3D" id="3.30.710.10">
    <property type="entry name" value="Potassium Channel Kv1.1, Chain A"/>
    <property type="match status" value="1"/>
</dbReference>
<evidence type="ECO:0000313" key="3">
    <source>
        <dbReference type="Proteomes" id="UP000728032"/>
    </source>
</evidence>
<dbReference type="GO" id="GO:0035556">
    <property type="term" value="P:intracellular signal transduction"/>
    <property type="evidence" value="ECO:0007669"/>
    <property type="project" value="InterPro"/>
</dbReference>
<evidence type="ECO:0000313" key="2">
    <source>
        <dbReference type="EMBL" id="CAD7660637.1"/>
    </source>
</evidence>
<dbReference type="Proteomes" id="UP000728032">
    <property type="component" value="Unassembled WGS sequence"/>
</dbReference>
<dbReference type="Pfam" id="PF11834">
    <property type="entry name" value="KHA"/>
    <property type="match status" value="1"/>
</dbReference>
<dbReference type="PROSITE" id="PS51490">
    <property type="entry name" value="KHA"/>
    <property type="match status" value="1"/>
</dbReference>
<protein>
    <recommendedName>
        <fullName evidence="1">KHA domain-containing protein</fullName>
    </recommendedName>
</protein>
<feature type="domain" description="KHA" evidence="1">
    <location>
        <begin position="3"/>
        <end position="82"/>
    </location>
</feature>
<reference evidence="2" key="1">
    <citation type="submission" date="2020-11" db="EMBL/GenBank/DDBJ databases">
        <authorList>
            <person name="Tran Van P."/>
        </authorList>
    </citation>
    <scope>NUCLEOTIDE SEQUENCE</scope>
</reference>
<feature type="non-terminal residue" evidence="2">
    <location>
        <position position="123"/>
    </location>
</feature>
<dbReference type="SUPFAM" id="SSF89837">
    <property type="entry name" value="Doublecortin (DC)"/>
    <property type="match status" value="1"/>
</dbReference>
<dbReference type="EMBL" id="OC935691">
    <property type="protein sequence ID" value="CAD7660637.1"/>
    <property type="molecule type" value="Genomic_DNA"/>
</dbReference>
<dbReference type="AlphaFoldDB" id="A0A7R9MI22"/>
<dbReference type="CDD" id="cd17073">
    <property type="entry name" value="KHA"/>
    <property type="match status" value="1"/>
</dbReference>
<gene>
    <name evidence="2" type="ORF">ONB1V03_LOCUS17203</name>
</gene>
<proteinExistence type="predicted"/>
<name>A0A7R9MI22_9ACAR</name>
<dbReference type="OrthoDB" id="9989223at2759"/>
<dbReference type="InterPro" id="IPR021789">
    <property type="entry name" value="KHA_dom"/>
</dbReference>